<reference evidence="1 2" key="1">
    <citation type="journal article" date="2019" name="Int. J. Syst. Evol. Microbiol.">
        <title>The Global Catalogue of Microorganisms (GCM) 10K type strain sequencing project: providing services to taxonomists for standard genome sequencing and annotation.</title>
        <authorList>
            <consortium name="The Broad Institute Genomics Platform"/>
            <consortium name="The Broad Institute Genome Sequencing Center for Infectious Disease"/>
            <person name="Wu L."/>
            <person name="Ma J."/>
        </authorList>
    </citation>
    <scope>NUCLEOTIDE SEQUENCE [LARGE SCALE GENOMIC DNA]</scope>
    <source>
        <strain evidence="1 2">JCM 15608</strain>
    </source>
</reference>
<name>A0ABN1L6J1_9GAMM</name>
<dbReference type="Proteomes" id="UP001500021">
    <property type="component" value="Unassembled WGS sequence"/>
</dbReference>
<gene>
    <name evidence="1" type="ORF">GCM10009111_16790</name>
</gene>
<organism evidence="1 2">
    <name type="scientific">Colwellia asteriadis</name>
    <dbReference type="NCBI Taxonomy" id="517723"/>
    <lineage>
        <taxon>Bacteria</taxon>
        <taxon>Pseudomonadati</taxon>
        <taxon>Pseudomonadota</taxon>
        <taxon>Gammaproteobacteria</taxon>
        <taxon>Alteromonadales</taxon>
        <taxon>Colwelliaceae</taxon>
        <taxon>Colwellia</taxon>
    </lineage>
</organism>
<keyword evidence="2" id="KW-1185">Reference proteome</keyword>
<evidence type="ECO:0008006" key="3">
    <source>
        <dbReference type="Google" id="ProtNLM"/>
    </source>
</evidence>
<dbReference type="EMBL" id="BAAAFA010000005">
    <property type="protein sequence ID" value="GAA0816666.1"/>
    <property type="molecule type" value="Genomic_DNA"/>
</dbReference>
<accession>A0ABN1L6J1</accession>
<evidence type="ECO:0000313" key="2">
    <source>
        <dbReference type="Proteomes" id="UP001500021"/>
    </source>
</evidence>
<dbReference type="PROSITE" id="PS51257">
    <property type="entry name" value="PROKAR_LIPOPROTEIN"/>
    <property type="match status" value="1"/>
</dbReference>
<evidence type="ECO:0000313" key="1">
    <source>
        <dbReference type="EMBL" id="GAA0816666.1"/>
    </source>
</evidence>
<protein>
    <recommendedName>
        <fullName evidence="3">Orphan lipoprotein</fullName>
    </recommendedName>
</protein>
<proteinExistence type="predicted"/>
<sequence length="184" mass="20838">MNKNMNSITFNHSRLAGYATIIAATFLTGCVNQNTLAEQTLAPISNPCQKITMLANAYKTNFETLKQSEVKSRASNIWQAKYHLVGNNCKIWSFGANNATYSCNTIEVEQQSAQKYYQNAKETIQQCLGDDWRLTESKRNHDDGLKAEYVNEINDLTISTHLVPSTGVFKSKWSVYYYIGNVDR</sequence>
<comment type="caution">
    <text evidence="1">The sequence shown here is derived from an EMBL/GenBank/DDBJ whole genome shotgun (WGS) entry which is preliminary data.</text>
</comment>